<dbReference type="GO" id="GO:0005886">
    <property type="term" value="C:plasma membrane"/>
    <property type="evidence" value="ECO:0007669"/>
    <property type="project" value="UniProtKB-SubCell"/>
</dbReference>
<accession>A0A8J7IVA0</accession>
<keyword evidence="2" id="KW-1003">Cell membrane</keyword>
<keyword evidence="3 6" id="KW-0812">Transmembrane</keyword>
<evidence type="ECO:0000256" key="6">
    <source>
        <dbReference type="SAM" id="Phobius"/>
    </source>
</evidence>
<gene>
    <name evidence="7" type="ORF">JF290_18815</name>
</gene>
<feature type="transmembrane region" description="Helical" evidence="6">
    <location>
        <begin position="206"/>
        <end position="228"/>
    </location>
</feature>
<evidence type="ECO:0000313" key="8">
    <source>
        <dbReference type="Proteomes" id="UP000619079"/>
    </source>
</evidence>
<evidence type="ECO:0000256" key="2">
    <source>
        <dbReference type="ARBA" id="ARBA00022475"/>
    </source>
</evidence>
<feature type="transmembrane region" description="Helical" evidence="6">
    <location>
        <begin position="126"/>
        <end position="146"/>
    </location>
</feature>
<dbReference type="AlphaFoldDB" id="A0A8J7IVA0"/>
<dbReference type="InterPro" id="IPR022791">
    <property type="entry name" value="L-PG_synthase/AglD"/>
</dbReference>
<keyword evidence="5 6" id="KW-0472">Membrane</keyword>
<keyword evidence="4 6" id="KW-1133">Transmembrane helix</keyword>
<proteinExistence type="predicted"/>
<protein>
    <submittedName>
        <fullName evidence="7">Flippase-like domain-containing protein</fullName>
    </submittedName>
</protein>
<dbReference type="EMBL" id="JAELVR010000016">
    <property type="protein sequence ID" value="MBJ6373576.1"/>
    <property type="molecule type" value="Genomic_DNA"/>
</dbReference>
<feature type="transmembrane region" description="Helical" evidence="6">
    <location>
        <begin position="41"/>
        <end position="62"/>
    </location>
</feature>
<keyword evidence="8" id="KW-1185">Reference proteome</keyword>
<evidence type="ECO:0000256" key="4">
    <source>
        <dbReference type="ARBA" id="ARBA00022989"/>
    </source>
</evidence>
<comment type="caution">
    <text evidence="7">The sequence shown here is derived from an EMBL/GenBank/DDBJ whole genome shotgun (WGS) entry which is preliminary data.</text>
</comment>
<dbReference type="PANTHER" id="PTHR40277:SF1">
    <property type="entry name" value="BLL5419 PROTEIN"/>
    <property type="match status" value="1"/>
</dbReference>
<dbReference type="PANTHER" id="PTHR40277">
    <property type="entry name" value="BLL5419 PROTEIN"/>
    <property type="match status" value="1"/>
</dbReference>
<dbReference type="Pfam" id="PF03706">
    <property type="entry name" value="LPG_synthase_TM"/>
    <property type="match status" value="1"/>
</dbReference>
<name>A0A8J7IVA0_9RHOB</name>
<evidence type="ECO:0000256" key="3">
    <source>
        <dbReference type="ARBA" id="ARBA00022692"/>
    </source>
</evidence>
<dbReference type="Proteomes" id="UP000619079">
    <property type="component" value="Unassembled WGS sequence"/>
</dbReference>
<sequence>MTLRMPLVVLRSLQVALAVALLALLWRVADGANAIDLLIGLHVGWLAAATAALTLQTVLSALRWRLTAGQMGIGLDRVTALREYYLAQVFNQALPGGVLGDAGRAVRARAAAGVLTSAQAVLFERVAGQIALFVVFSVAVIPILLRPGGLDLPAWLEAPVALFLLLGGAALVGLWRIELWPNASARRFRAAFLHALASPDVRVRQVSMSVGTALCNIAAFAFCAQAVGTGLTPVAALVLVPLILLSMLIPLTFGGWGLREGAAIVILPLAGATQSEALAASVAFGCAMLIATVPGLLALRGSFATDPTRI</sequence>
<organism evidence="7 8">
    <name type="scientific">Sedimentitalea arenosa</name>
    <dbReference type="NCBI Taxonomy" id="2798803"/>
    <lineage>
        <taxon>Bacteria</taxon>
        <taxon>Pseudomonadati</taxon>
        <taxon>Pseudomonadota</taxon>
        <taxon>Alphaproteobacteria</taxon>
        <taxon>Rhodobacterales</taxon>
        <taxon>Paracoccaceae</taxon>
        <taxon>Sedimentitalea</taxon>
    </lineage>
</organism>
<feature type="transmembrane region" description="Helical" evidence="6">
    <location>
        <begin position="158"/>
        <end position="177"/>
    </location>
</feature>
<evidence type="ECO:0000256" key="5">
    <source>
        <dbReference type="ARBA" id="ARBA00023136"/>
    </source>
</evidence>
<comment type="subcellular location">
    <subcellularLocation>
        <location evidence="1">Cell membrane</location>
        <topology evidence="1">Multi-pass membrane protein</topology>
    </subcellularLocation>
</comment>
<feature type="transmembrane region" description="Helical" evidence="6">
    <location>
        <begin position="277"/>
        <end position="299"/>
    </location>
</feature>
<feature type="transmembrane region" description="Helical" evidence="6">
    <location>
        <begin position="234"/>
        <end position="256"/>
    </location>
</feature>
<evidence type="ECO:0000256" key="1">
    <source>
        <dbReference type="ARBA" id="ARBA00004651"/>
    </source>
</evidence>
<reference evidence="7" key="1">
    <citation type="submission" date="2020-12" db="EMBL/GenBank/DDBJ databases">
        <title>Sedimentitalea sp. nov., isolated from sand in Incheon.</title>
        <authorList>
            <person name="Kim W."/>
        </authorList>
    </citation>
    <scope>NUCLEOTIDE SEQUENCE</scope>
    <source>
        <strain evidence="7">CAU 1593</strain>
    </source>
</reference>
<evidence type="ECO:0000313" key="7">
    <source>
        <dbReference type="EMBL" id="MBJ6373576.1"/>
    </source>
</evidence>